<dbReference type="EMBL" id="EQ984442">
    <property type="protein sequence ID" value="EEF23850.1"/>
    <property type="molecule type" value="Genomic_DNA"/>
</dbReference>
<dbReference type="AlphaFoldDB" id="B9TJW5"/>
<evidence type="ECO:0000256" key="1">
    <source>
        <dbReference type="SAM" id="Phobius"/>
    </source>
</evidence>
<dbReference type="Proteomes" id="UP000008311">
    <property type="component" value="Unassembled WGS sequence"/>
</dbReference>
<reference evidence="3" key="1">
    <citation type="journal article" date="2010" name="Nat. Biotechnol.">
        <title>Draft genome sequence of the oilseed species Ricinus communis.</title>
        <authorList>
            <person name="Chan A.P."/>
            <person name="Crabtree J."/>
            <person name="Zhao Q."/>
            <person name="Lorenzi H."/>
            <person name="Orvis J."/>
            <person name="Puiu D."/>
            <person name="Melake-Berhan A."/>
            <person name="Jones K.M."/>
            <person name="Redman J."/>
            <person name="Chen G."/>
            <person name="Cahoon E.B."/>
            <person name="Gedil M."/>
            <person name="Stanke M."/>
            <person name="Haas B.J."/>
            <person name="Wortman J.R."/>
            <person name="Fraser-Liggett C.M."/>
            <person name="Ravel J."/>
            <person name="Rabinowicz P.D."/>
        </authorList>
    </citation>
    <scope>NUCLEOTIDE SEQUENCE [LARGE SCALE GENOMIC DNA]</scope>
    <source>
        <strain evidence="3">cv. Hale</strain>
    </source>
</reference>
<keyword evidence="3" id="KW-1185">Reference proteome</keyword>
<dbReference type="InParanoid" id="B9TJW5"/>
<accession>B9TJW5</accession>
<evidence type="ECO:0000313" key="2">
    <source>
        <dbReference type="EMBL" id="EEF23850.1"/>
    </source>
</evidence>
<organism evidence="2 3">
    <name type="scientific">Ricinus communis</name>
    <name type="common">Castor bean</name>
    <dbReference type="NCBI Taxonomy" id="3988"/>
    <lineage>
        <taxon>Eukaryota</taxon>
        <taxon>Viridiplantae</taxon>
        <taxon>Streptophyta</taxon>
        <taxon>Embryophyta</taxon>
        <taxon>Tracheophyta</taxon>
        <taxon>Spermatophyta</taxon>
        <taxon>Magnoliopsida</taxon>
        <taxon>eudicotyledons</taxon>
        <taxon>Gunneridae</taxon>
        <taxon>Pentapetalae</taxon>
        <taxon>rosids</taxon>
        <taxon>fabids</taxon>
        <taxon>Malpighiales</taxon>
        <taxon>Euphorbiaceae</taxon>
        <taxon>Acalyphoideae</taxon>
        <taxon>Acalypheae</taxon>
        <taxon>Ricinus</taxon>
    </lineage>
</organism>
<keyword evidence="1" id="KW-1133">Transmembrane helix</keyword>
<protein>
    <submittedName>
        <fullName evidence="2">Uncharacterized protein</fullName>
    </submittedName>
</protein>
<name>B9TJW5_RICCO</name>
<keyword evidence="1" id="KW-0812">Transmembrane</keyword>
<proteinExistence type="predicted"/>
<keyword evidence="1" id="KW-0472">Membrane</keyword>
<evidence type="ECO:0000313" key="3">
    <source>
        <dbReference type="Proteomes" id="UP000008311"/>
    </source>
</evidence>
<sequence length="89" mass="9465">MRAPSASRLSCTISPFSHSSITAARATRQMAFVRKSVAFSAHWSSHATSKLMGFCANDRVDFANGVVFPAINGYLAASAFVTALFFVSG</sequence>
<gene>
    <name evidence="2" type="ORF">RCOM_1805340</name>
</gene>
<feature type="transmembrane region" description="Helical" evidence="1">
    <location>
        <begin position="66"/>
        <end position="87"/>
    </location>
</feature>